<evidence type="ECO:0000256" key="5">
    <source>
        <dbReference type="ARBA" id="ARBA00022692"/>
    </source>
</evidence>
<evidence type="ECO:0000313" key="12">
    <source>
        <dbReference type="EMBL" id="CAC5410821.1"/>
    </source>
</evidence>
<keyword evidence="5 11" id="KW-0812">Transmembrane</keyword>
<dbReference type="InterPro" id="IPR029044">
    <property type="entry name" value="Nucleotide-diphossugar_trans"/>
</dbReference>
<evidence type="ECO:0000256" key="8">
    <source>
        <dbReference type="ARBA" id="ARBA00023034"/>
    </source>
</evidence>
<evidence type="ECO:0000256" key="3">
    <source>
        <dbReference type="ARBA" id="ARBA00022676"/>
    </source>
</evidence>
<dbReference type="FunFam" id="3.90.550.50:FF:000001">
    <property type="entry name" value="Hexosyltransferase"/>
    <property type="match status" value="1"/>
</dbReference>
<keyword evidence="4" id="KW-0808">Transferase</keyword>
<keyword evidence="7 11" id="KW-1133">Transmembrane helix</keyword>
<feature type="transmembrane region" description="Helical" evidence="11">
    <location>
        <begin position="12"/>
        <end position="31"/>
    </location>
</feature>
<dbReference type="SUPFAM" id="SSF53448">
    <property type="entry name" value="Nucleotide-diphospho-sugar transferases"/>
    <property type="match status" value="1"/>
</dbReference>
<dbReference type="Pfam" id="PF01762">
    <property type="entry name" value="Galactosyl_T"/>
    <property type="match status" value="1"/>
</dbReference>
<accession>A0A6J8DTN5</accession>
<evidence type="ECO:0000256" key="11">
    <source>
        <dbReference type="RuleBase" id="RU363063"/>
    </source>
</evidence>
<keyword evidence="8 11" id="KW-0333">Golgi apparatus</keyword>
<name>A0A6J8DTN5_MYTCO</name>
<dbReference type="OrthoDB" id="2139606at2759"/>
<evidence type="ECO:0000256" key="7">
    <source>
        <dbReference type="ARBA" id="ARBA00022989"/>
    </source>
</evidence>
<dbReference type="InterPro" id="IPR002659">
    <property type="entry name" value="Glyco_trans_31"/>
</dbReference>
<dbReference type="GO" id="GO:0008194">
    <property type="term" value="F:UDP-glycosyltransferase activity"/>
    <property type="evidence" value="ECO:0007669"/>
    <property type="project" value="TreeGrafter"/>
</dbReference>
<dbReference type="GO" id="GO:0016758">
    <property type="term" value="F:hexosyltransferase activity"/>
    <property type="evidence" value="ECO:0007669"/>
    <property type="project" value="InterPro"/>
</dbReference>
<dbReference type="EMBL" id="CACVKT020007808">
    <property type="protein sequence ID" value="CAC5410821.1"/>
    <property type="molecule type" value="Genomic_DNA"/>
</dbReference>
<sequence length="358" mass="41304">MDRRAQHIVRLLLALMFLTSMLTMFLMALSLDVKFRATPLDEILKSTTEKTVLLAINTAFSLANSITNVPNETMTNKTAVKPGELFGKNVNLHPYIYIRKPSTICNSTGYNPDPNLLILVKSNVLQIGRRMAIRATWGNLTNTSIHIAFLLGYSPLVESFIKMEYNVHKDLVQEDFIDRYRNNTLKTIMGFNWAASYCRQAKFVLFVDDDYYVNIPNLINLIKNIRKSKNQNVFIGHNQTHTEVQRNKNNKWYVSTEDYPNTNWPPFISGGSMLLSMDIVTKFANTFPYVKMITLDDVYLGMVAKILKIKLTHDKRFSIRFVRKKLDTLITSHDYGSPNDLVHEFNRLLQMKKGKINF</sequence>
<dbReference type="GO" id="GO:0006493">
    <property type="term" value="P:protein O-linked glycosylation"/>
    <property type="evidence" value="ECO:0007669"/>
    <property type="project" value="TreeGrafter"/>
</dbReference>
<organism evidence="12 13">
    <name type="scientific">Mytilus coruscus</name>
    <name type="common">Sea mussel</name>
    <dbReference type="NCBI Taxonomy" id="42192"/>
    <lineage>
        <taxon>Eukaryota</taxon>
        <taxon>Metazoa</taxon>
        <taxon>Spiralia</taxon>
        <taxon>Lophotrochozoa</taxon>
        <taxon>Mollusca</taxon>
        <taxon>Bivalvia</taxon>
        <taxon>Autobranchia</taxon>
        <taxon>Pteriomorphia</taxon>
        <taxon>Mytilida</taxon>
        <taxon>Mytiloidea</taxon>
        <taxon>Mytilidae</taxon>
        <taxon>Mytilinae</taxon>
        <taxon>Mytilus</taxon>
    </lineage>
</organism>
<proteinExistence type="inferred from homology"/>
<dbReference type="GO" id="GO:0000139">
    <property type="term" value="C:Golgi membrane"/>
    <property type="evidence" value="ECO:0007669"/>
    <property type="project" value="UniProtKB-SubCell"/>
</dbReference>
<keyword evidence="9 11" id="KW-0472">Membrane</keyword>
<evidence type="ECO:0000256" key="10">
    <source>
        <dbReference type="ARBA" id="ARBA00023180"/>
    </source>
</evidence>
<dbReference type="Proteomes" id="UP000507470">
    <property type="component" value="Unassembled WGS sequence"/>
</dbReference>
<evidence type="ECO:0000256" key="1">
    <source>
        <dbReference type="ARBA" id="ARBA00004323"/>
    </source>
</evidence>
<evidence type="ECO:0000256" key="9">
    <source>
        <dbReference type="ARBA" id="ARBA00023136"/>
    </source>
</evidence>
<dbReference type="PANTHER" id="PTHR11214:SF349">
    <property type="entry name" value="BETA-1,3-GALACTOSYLTRANSFERASE BRN"/>
    <property type="match status" value="1"/>
</dbReference>
<evidence type="ECO:0000256" key="4">
    <source>
        <dbReference type="ARBA" id="ARBA00022679"/>
    </source>
</evidence>
<evidence type="ECO:0000313" key="13">
    <source>
        <dbReference type="Proteomes" id="UP000507470"/>
    </source>
</evidence>
<evidence type="ECO:0000256" key="6">
    <source>
        <dbReference type="ARBA" id="ARBA00022968"/>
    </source>
</evidence>
<evidence type="ECO:0000256" key="2">
    <source>
        <dbReference type="ARBA" id="ARBA00008661"/>
    </source>
</evidence>
<gene>
    <name evidence="12" type="ORF">MCOR_43979</name>
</gene>
<dbReference type="PANTHER" id="PTHR11214">
    <property type="entry name" value="BETA-1,3-N-ACETYLGLUCOSAMINYLTRANSFERASE"/>
    <property type="match status" value="1"/>
</dbReference>
<keyword evidence="10" id="KW-0325">Glycoprotein</keyword>
<dbReference type="Gene3D" id="3.90.550.50">
    <property type="match status" value="1"/>
</dbReference>
<keyword evidence="13" id="KW-1185">Reference proteome</keyword>
<dbReference type="EC" id="2.4.1.-" evidence="11"/>
<keyword evidence="3 11" id="KW-0328">Glycosyltransferase</keyword>
<keyword evidence="6 11" id="KW-0735">Signal-anchor</keyword>
<comment type="similarity">
    <text evidence="2 11">Belongs to the glycosyltransferase 31 family.</text>
</comment>
<comment type="subcellular location">
    <subcellularLocation>
        <location evidence="1 11">Golgi apparatus membrane</location>
        <topology evidence="1 11">Single-pass type II membrane protein</topology>
    </subcellularLocation>
</comment>
<protein>
    <recommendedName>
        <fullName evidence="11">Hexosyltransferase</fullName>
        <ecNumber evidence="11">2.4.1.-</ecNumber>
    </recommendedName>
</protein>
<dbReference type="AlphaFoldDB" id="A0A6J8DTN5"/>
<reference evidence="12 13" key="1">
    <citation type="submission" date="2020-06" db="EMBL/GenBank/DDBJ databases">
        <authorList>
            <person name="Li R."/>
            <person name="Bekaert M."/>
        </authorList>
    </citation>
    <scope>NUCLEOTIDE SEQUENCE [LARGE SCALE GENOMIC DNA]</scope>
    <source>
        <strain evidence="13">wild</strain>
    </source>
</reference>